<keyword evidence="3" id="KW-1185">Reference proteome</keyword>
<accession>A0ABV1NE31</accession>
<dbReference type="CDD" id="cd07344">
    <property type="entry name" value="M48_yhfN_like"/>
    <property type="match status" value="1"/>
</dbReference>
<name>A0ABV1NE31_9GAMM</name>
<dbReference type="Gene3D" id="3.30.2010.10">
    <property type="entry name" value="Metalloproteases ('zincins'), catalytic domain"/>
    <property type="match status" value="1"/>
</dbReference>
<dbReference type="PANTHER" id="PTHR30399">
    <property type="entry name" value="UNCHARACTERIZED PROTEIN YGJP"/>
    <property type="match status" value="1"/>
</dbReference>
<organism evidence="2 3">
    <name type="scientific">Halomonas aquatica</name>
    <dbReference type="NCBI Taxonomy" id="3151123"/>
    <lineage>
        <taxon>Bacteria</taxon>
        <taxon>Pseudomonadati</taxon>
        <taxon>Pseudomonadota</taxon>
        <taxon>Gammaproteobacteria</taxon>
        <taxon>Oceanospirillales</taxon>
        <taxon>Halomonadaceae</taxon>
        <taxon>Halomonas</taxon>
    </lineage>
</organism>
<dbReference type="EMBL" id="JBEGCJ010000002">
    <property type="protein sequence ID" value="MEQ6916650.1"/>
    <property type="molecule type" value="Genomic_DNA"/>
</dbReference>
<dbReference type="Proteomes" id="UP001442468">
    <property type="component" value="Unassembled WGS sequence"/>
</dbReference>
<gene>
    <name evidence="2" type="ORF">ABE960_03785</name>
</gene>
<dbReference type="PANTHER" id="PTHR30399:SF1">
    <property type="entry name" value="UTP PYROPHOSPHATASE"/>
    <property type="match status" value="1"/>
</dbReference>
<reference evidence="2 3" key="1">
    <citation type="submission" date="2024-05" db="EMBL/GenBank/DDBJ databases">
        <title>Halomonas sp. SSM6 16S ribosomal RNA gene Genome sequencing and assembly.</title>
        <authorList>
            <person name="Yook S."/>
        </authorList>
    </citation>
    <scope>NUCLEOTIDE SEQUENCE [LARGE SCALE GENOMIC DNA]</scope>
    <source>
        <strain evidence="2 3">SSM6</strain>
    </source>
</reference>
<comment type="caution">
    <text evidence="2">The sequence shown here is derived from an EMBL/GenBank/DDBJ whole genome shotgun (WGS) entry which is preliminary data.</text>
</comment>
<dbReference type="InterPro" id="IPR053136">
    <property type="entry name" value="UTP_pyrophosphatase-like"/>
</dbReference>
<sequence length="79" mass="9461">MKDLGYRWGSCGKGNRVYFHWKTILLPRHIAEYVVVHELVHLHEPHHTPAFWCRLERAMLDYEQRKGWLARHGIEVEGV</sequence>
<feature type="domain" description="YgjP-like metallopeptidase" evidence="1">
    <location>
        <begin position="2"/>
        <end position="72"/>
    </location>
</feature>
<evidence type="ECO:0000259" key="1">
    <source>
        <dbReference type="Pfam" id="PF01863"/>
    </source>
</evidence>
<dbReference type="RefSeq" id="WP_349761379.1">
    <property type="nucleotide sequence ID" value="NZ_JBEGCJ010000002.1"/>
</dbReference>
<protein>
    <submittedName>
        <fullName evidence="2">M48 family metallopeptidase</fullName>
    </submittedName>
</protein>
<proteinExistence type="predicted"/>
<evidence type="ECO:0000313" key="2">
    <source>
        <dbReference type="EMBL" id="MEQ6916650.1"/>
    </source>
</evidence>
<evidence type="ECO:0000313" key="3">
    <source>
        <dbReference type="Proteomes" id="UP001442468"/>
    </source>
</evidence>
<dbReference type="InterPro" id="IPR002725">
    <property type="entry name" value="YgjP-like_metallopeptidase"/>
</dbReference>
<dbReference type="Pfam" id="PF01863">
    <property type="entry name" value="YgjP-like"/>
    <property type="match status" value="1"/>
</dbReference>